<evidence type="ECO:0000259" key="2">
    <source>
        <dbReference type="PROSITE" id="PS50994"/>
    </source>
</evidence>
<feature type="domain" description="Integrase catalytic" evidence="2">
    <location>
        <begin position="144"/>
        <end position="325"/>
    </location>
</feature>
<keyword evidence="1" id="KW-0472">Membrane</keyword>
<dbReference type="GO" id="GO:0003676">
    <property type="term" value="F:nucleic acid binding"/>
    <property type="evidence" value="ECO:0007669"/>
    <property type="project" value="InterPro"/>
</dbReference>
<dbReference type="PROSITE" id="PS50994">
    <property type="entry name" value="INTEGRASE"/>
    <property type="match status" value="1"/>
</dbReference>
<protein>
    <recommendedName>
        <fullName evidence="2">Integrase catalytic domain-containing protein</fullName>
    </recommendedName>
</protein>
<dbReference type="AlphaFoldDB" id="A0A8C4RHK4"/>
<dbReference type="InterPro" id="IPR058913">
    <property type="entry name" value="Integrase_dom_put"/>
</dbReference>
<dbReference type="SUPFAM" id="SSF53098">
    <property type="entry name" value="Ribonuclease H-like"/>
    <property type="match status" value="1"/>
</dbReference>
<dbReference type="GO" id="GO:0015074">
    <property type="term" value="P:DNA integration"/>
    <property type="evidence" value="ECO:0007669"/>
    <property type="project" value="InterPro"/>
</dbReference>
<keyword evidence="4" id="KW-1185">Reference proteome</keyword>
<dbReference type="InterPro" id="IPR036397">
    <property type="entry name" value="RNaseH_sf"/>
</dbReference>
<dbReference type="Proteomes" id="UP000694620">
    <property type="component" value="Chromosome 2"/>
</dbReference>
<dbReference type="InterPro" id="IPR012337">
    <property type="entry name" value="RNaseH-like_sf"/>
</dbReference>
<reference evidence="3" key="2">
    <citation type="submission" date="2025-08" db="UniProtKB">
        <authorList>
            <consortium name="Ensembl"/>
        </authorList>
    </citation>
    <scope>IDENTIFICATION</scope>
</reference>
<dbReference type="Pfam" id="PF24764">
    <property type="entry name" value="rva_4"/>
    <property type="match status" value="1"/>
</dbReference>
<organism evidence="3 4">
    <name type="scientific">Erpetoichthys calabaricus</name>
    <name type="common">Rope fish</name>
    <name type="synonym">Calamoichthys calabaricus</name>
    <dbReference type="NCBI Taxonomy" id="27687"/>
    <lineage>
        <taxon>Eukaryota</taxon>
        <taxon>Metazoa</taxon>
        <taxon>Chordata</taxon>
        <taxon>Craniata</taxon>
        <taxon>Vertebrata</taxon>
        <taxon>Euteleostomi</taxon>
        <taxon>Actinopterygii</taxon>
        <taxon>Polypteriformes</taxon>
        <taxon>Polypteridae</taxon>
        <taxon>Erpetoichthys</taxon>
    </lineage>
</organism>
<dbReference type="GeneTree" id="ENSGT00940000165266"/>
<dbReference type="Gene3D" id="3.30.420.10">
    <property type="entry name" value="Ribonuclease H-like superfamily/Ribonuclease H"/>
    <property type="match status" value="1"/>
</dbReference>
<accession>A0A8C4RHK4</accession>
<keyword evidence="1" id="KW-1133">Transmembrane helix</keyword>
<sequence>MTPKHKHSRCFIIILLNYFIIGQFGLPKVEISKEQLKLLISQGYTGKRIAEHIGCSASYIYKRLKTEGLSPRQKFSSIADNELDEECKRLQASCPNAGSEMMSGMLRARGIHVQRDRLRRTLARLDPVGTAQRWSQTVQRRSYHAVSPNSIWHIDSHMKLIRWGFVVHGAIDGFSRLIPYLSCATNNSSSTVLQTFCRGALQYGLPLRVRSDQGTENVQVALLMNAIRGLHRGSHITGLSVHNQRIERLWRDVFQQVLFPIYKEFYEMEDNGILEEGNSLHKGCLQYVYYSTINQRLEMFRKGWNKHRIRTEHNRTPEQIWFDSLSTISHQTSLSDMNTQQFRESLIEHLQRIGASFSDDAYMESQETFNPLEMSDQNLQILQDAIQLETNLKDKYACSLIQKYILSVVST</sequence>
<proteinExistence type="predicted"/>
<dbReference type="PANTHER" id="PTHR46791">
    <property type="entry name" value="EXPRESSED PROTEIN"/>
    <property type="match status" value="1"/>
</dbReference>
<name>A0A8C4RHK4_ERPCA</name>
<reference evidence="3" key="3">
    <citation type="submission" date="2025-09" db="UniProtKB">
        <authorList>
            <consortium name="Ensembl"/>
        </authorList>
    </citation>
    <scope>IDENTIFICATION</scope>
</reference>
<keyword evidence="1" id="KW-0812">Transmembrane</keyword>
<evidence type="ECO:0000313" key="3">
    <source>
        <dbReference type="Ensembl" id="ENSECRP00000000777.1"/>
    </source>
</evidence>
<dbReference type="InterPro" id="IPR001584">
    <property type="entry name" value="Integrase_cat-core"/>
</dbReference>
<dbReference type="PANTHER" id="PTHR46791:SF9">
    <property type="entry name" value="INTEGRASE CATALYTIC DOMAIN-CONTAINING PROTEIN"/>
    <property type="match status" value="1"/>
</dbReference>
<evidence type="ECO:0000256" key="1">
    <source>
        <dbReference type="SAM" id="Phobius"/>
    </source>
</evidence>
<reference evidence="3" key="1">
    <citation type="submission" date="2021-06" db="EMBL/GenBank/DDBJ databases">
        <authorList>
            <consortium name="Wellcome Sanger Institute Data Sharing"/>
        </authorList>
    </citation>
    <scope>NUCLEOTIDE SEQUENCE [LARGE SCALE GENOMIC DNA]</scope>
</reference>
<evidence type="ECO:0000313" key="4">
    <source>
        <dbReference type="Proteomes" id="UP000694620"/>
    </source>
</evidence>
<dbReference type="Ensembl" id="ENSECRT00000000791.1">
    <property type="protein sequence ID" value="ENSECRP00000000777.1"/>
    <property type="gene ID" value="ENSECRG00000000498.1"/>
</dbReference>
<feature type="transmembrane region" description="Helical" evidence="1">
    <location>
        <begin position="7"/>
        <end position="26"/>
    </location>
</feature>